<dbReference type="InterPro" id="IPR013561">
    <property type="entry name" value="FilR1_middle_dom"/>
</dbReference>
<dbReference type="EMBL" id="VSSQ01050848">
    <property type="protein sequence ID" value="MPN04932.1"/>
    <property type="molecule type" value="Genomic_DNA"/>
</dbReference>
<evidence type="ECO:0000313" key="2">
    <source>
        <dbReference type="EMBL" id="MPN04932.1"/>
    </source>
</evidence>
<organism evidence="2">
    <name type="scientific">bioreactor metagenome</name>
    <dbReference type="NCBI Taxonomy" id="1076179"/>
    <lineage>
        <taxon>unclassified sequences</taxon>
        <taxon>metagenomes</taxon>
        <taxon>ecological metagenomes</taxon>
    </lineage>
</organism>
<sequence>MIKGLMSMDNVSIYISREVKISEITVTDEIMLLGLFEKNGKFDQQFILSFEPSARKWGQELFDYVKRLSKQVK</sequence>
<name>A0A645EUN2_9ZZZZ</name>
<gene>
    <name evidence="2" type="ORF">SDC9_152180</name>
</gene>
<proteinExistence type="predicted"/>
<dbReference type="AlphaFoldDB" id="A0A645EUN2"/>
<feature type="domain" description="Methanogenesis regulatory protein FilR1 middle" evidence="1">
    <location>
        <begin position="3"/>
        <end position="66"/>
    </location>
</feature>
<dbReference type="Pfam" id="PF08350">
    <property type="entry name" value="FilR1_middle"/>
    <property type="match status" value="1"/>
</dbReference>
<accession>A0A645EUN2</accession>
<comment type="caution">
    <text evidence="2">The sequence shown here is derived from an EMBL/GenBank/DDBJ whole genome shotgun (WGS) entry which is preliminary data.</text>
</comment>
<reference evidence="2" key="1">
    <citation type="submission" date="2019-08" db="EMBL/GenBank/DDBJ databases">
        <authorList>
            <person name="Kucharzyk K."/>
            <person name="Murdoch R.W."/>
            <person name="Higgins S."/>
            <person name="Loffler F."/>
        </authorList>
    </citation>
    <scope>NUCLEOTIDE SEQUENCE</scope>
</reference>
<evidence type="ECO:0000259" key="1">
    <source>
        <dbReference type="Pfam" id="PF08350"/>
    </source>
</evidence>
<protein>
    <recommendedName>
        <fullName evidence="1">Methanogenesis regulatory protein FilR1 middle domain-containing protein</fullName>
    </recommendedName>
</protein>